<dbReference type="InterPro" id="IPR029063">
    <property type="entry name" value="SAM-dependent_MTases_sf"/>
</dbReference>
<gene>
    <name evidence="2" type="ORF">RXV94_03845</name>
</gene>
<name>A0ABU3U4E2_9FLAO</name>
<accession>A0ABU3U4E2</accession>
<dbReference type="InterPro" id="IPR041698">
    <property type="entry name" value="Methyltransf_25"/>
</dbReference>
<dbReference type="GO" id="GO:0008168">
    <property type="term" value="F:methyltransferase activity"/>
    <property type="evidence" value="ECO:0007669"/>
    <property type="project" value="UniProtKB-KW"/>
</dbReference>
<evidence type="ECO:0000313" key="2">
    <source>
        <dbReference type="EMBL" id="MDU8885280.1"/>
    </source>
</evidence>
<dbReference type="CDD" id="cd02440">
    <property type="entry name" value="AdoMet_MTases"/>
    <property type="match status" value="1"/>
</dbReference>
<keyword evidence="2" id="KW-0489">Methyltransferase</keyword>
<dbReference type="GO" id="GO:0032259">
    <property type="term" value="P:methylation"/>
    <property type="evidence" value="ECO:0007669"/>
    <property type="project" value="UniProtKB-KW"/>
</dbReference>
<dbReference type="Proteomes" id="UP001268651">
    <property type="component" value="Unassembled WGS sequence"/>
</dbReference>
<reference evidence="2 3" key="1">
    <citation type="submission" date="2023-10" db="EMBL/GenBank/DDBJ databases">
        <title>Marimonas sp. nov. isolated from tidal mud flat.</title>
        <authorList>
            <person name="Jaincy N.J."/>
            <person name="Srinivasan S."/>
            <person name="Lee S.-S."/>
        </authorList>
    </citation>
    <scope>NUCLEOTIDE SEQUENCE [LARGE SCALE GENOMIC DNA]</scope>
    <source>
        <strain evidence="2 3">MJ-SS3</strain>
    </source>
</reference>
<dbReference type="SUPFAM" id="SSF53335">
    <property type="entry name" value="S-adenosyl-L-methionine-dependent methyltransferases"/>
    <property type="match status" value="1"/>
</dbReference>
<evidence type="ECO:0000259" key="1">
    <source>
        <dbReference type="Pfam" id="PF13649"/>
    </source>
</evidence>
<dbReference type="EC" id="2.1.-.-" evidence="2"/>
<dbReference type="Pfam" id="PF13649">
    <property type="entry name" value="Methyltransf_25"/>
    <property type="match status" value="1"/>
</dbReference>
<feature type="domain" description="Methyltransferase" evidence="1">
    <location>
        <begin position="60"/>
        <end position="152"/>
    </location>
</feature>
<evidence type="ECO:0000313" key="3">
    <source>
        <dbReference type="Proteomes" id="UP001268651"/>
    </source>
</evidence>
<protein>
    <submittedName>
        <fullName evidence="2">Class I SAM-dependent methyltransferase</fullName>
        <ecNumber evidence="2">2.1.-.-</ecNumber>
    </submittedName>
</protein>
<keyword evidence="3" id="KW-1185">Reference proteome</keyword>
<proteinExistence type="predicted"/>
<dbReference type="EMBL" id="JAWHTF010000001">
    <property type="protein sequence ID" value="MDU8885280.1"/>
    <property type="molecule type" value="Genomic_DNA"/>
</dbReference>
<comment type="caution">
    <text evidence="2">The sequence shown here is derived from an EMBL/GenBank/DDBJ whole genome shotgun (WGS) entry which is preliminary data.</text>
</comment>
<keyword evidence="2" id="KW-0808">Transferase</keyword>
<sequence length="218" mass="25052">MNKKTELKKPALPPMGAQDFSEIEDWSGYFNAVLGKGARDTLIAALDSFEKEGFNNRFAIDLAAGEGRDSLELLKRNWQVLATDNHPEAFTYLWARVPEILKPNLTTTEVNFCNMKFPECDMVNASFALPFCEPQYFEVLWNKIVASIRPGGRFAGQFFGNRDTWASLANRSHHSREEVLKLLEGFSIELMREEERDDPPGLRKPKHWHIFHIVARKH</sequence>
<dbReference type="Gene3D" id="3.40.50.150">
    <property type="entry name" value="Vaccinia Virus protein VP39"/>
    <property type="match status" value="1"/>
</dbReference>
<dbReference type="RefSeq" id="WP_316661139.1">
    <property type="nucleotide sequence ID" value="NZ_JAWHTF010000001.1"/>
</dbReference>
<organism evidence="2 3">
    <name type="scientific">Gilvirhabdus luticola</name>
    <dbReference type="NCBI Taxonomy" id="3079858"/>
    <lineage>
        <taxon>Bacteria</taxon>
        <taxon>Pseudomonadati</taxon>
        <taxon>Bacteroidota</taxon>
        <taxon>Flavobacteriia</taxon>
        <taxon>Flavobacteriales</taxon>
        <taxon>Flavobacteriaceae</taxon>
        <taxon>Gilvirhabdus</taxon>
    </lineage>
</organism>